<dbReference type="WBParaSite" id="PDA_v2.g6002.t1">
    <property type="protein sequence ID" value="PDA_v2.g6002.t1"/>
    <property type="gene ID" value="PDA_v2.g6002"/>
</dbReference>
<evidence type="ECO:0000313" key="2">
    <source>
        <dbReference type="WBParaSite" id="PDA_v2.g6002.t1"/>
    </source>
</evidence>
<dbReference type="Proteomes" id="UP000887578">
    <property type="component" value="Unplaced"/>
</dbReference>
<reference evidence="2" key="1">
    <citation type="submission" date="2022-11" db="UniProtKB">
        <authorList>
            <consortium name="WormBaseParasite"/>
        </authorList>
    </citation>
    <scope>IDENTIFICATION</scope>
</reference>
<keyword evidence="1" id="KW-1185">Reference proteome</keyword>
<dbReference type="AlphaFoldDB" id="A0A914QQI0"/>
<organism evidence="1 2">
    <name type="scientific">Panagrolaimus davidi</name>
    <dbReference type="NCBI Taxonomy" id="227884"/>
    <lineage>
        <taxon>Eukaryota</taxon>
        <taxon>Metazoa</taxon>
        <taxon>Ecdysozoa</taxon>
        <taxon>Nematoda</taxon>
        <taxon>Chromadorea</taxon>
        <taxon>Rhabditida</taxon>
        <taxon>Tylenchina</taxon>
        <taxon>Panagrolaimomorpha</taxon>
        <taxon>Panagrolaimoidea</taxon>
        <taxon>Panagrolaimidae</taxon>
        <taxon>Panagrolaimus</taxon>
    </lineage>
</organism>
<protein>
    <submittedName>
        <fullName evidence="2">Uncharacterized protein</fullName>
    </submittedName>
</protein>
<evidence type="ECO:0000313" key="1">
    <source>
        <dbReference type="Proteomes" id="UP000887578"/>
    </source>
</evidence>
<proteinExistence type="predicted"/>
<sequence>MSWESYVPNSNGYFNENYGSYQNNVSSDTFYSSPSSNGNTWNTSSFSSSQSPSFGFSLLNLVDNCHSEAVAEKEKGIKPDFSECPWLKNPEGKRGRPAEYTKEEAKWAKWRNNWIWTEKQEMLKSIQNAERNLIQKTNKELKDEYFQLCLEAIVLSQNLCPHNQSTINAAMENPNSQKQICVCNENRSNGRFYV</sequence>
<accession>A0A914QQI0</accession>
<name>A0A914QQI0_9BILA</name>